<evidence type="ECO:0000313" key="2">
    <source>
        <dbReference type="Proteomes" id="UP001596171"/>
    </source>
</evidence>
<gene>
    <name evidence="1" type="ORF">ACFP1L_12440</name>
</gene>
<dbReference type="Proteomes" id="UP001596171">
    <property type="component" value="Unassembled WGS sequence"/>
</dbReference>
<evidence type="ECO:0000313" key="1">
    <source>
        <dbReference type="EMBL" id="MFC6202672.1"/>
    </source>
</evidence>
<organism evidence="1 2">
    <name type="scientific">Lactiplantibacillus nangangensis</name>
    <dbReference type="NCBI Taxonomy" id="2559917"/>
    <lineage>
        <taxon>Bacteria</taxon>
        <taxon>Bacillati</taxon>
        <taxon>Bacillota</taxon>
        <taxon>Bacilli</taxon>
        <taxon>Lactobacillales</taxon>
        <taxon>Lactobacillaceae</taxon>
        <taxon>Lactiplantibacillus</taxon>
    </lineage>
</organism>
<keyword evidence="2" id="KW-1185">Reference proteome</keyword>
<accession>A0ABW1SN03</accession>
<protein>
    <submittedName>
        <fullName evidence="1">Iron-sulfur cluster repair di-iron protein, ric</fullName>
    </submittedName>
</protein>
<reference evidence="2" key="1">
    <citation type="journal article" date="2019" name="Int. J. Syst. Evol. Microbiol.">
        <title>The Global Catalogue of Microorganisms (GCM) 10K type strain sequencing project: providing services to taxonomists for standard genome sequencing and annotation.</title>
        <authorList>
            <consortium name="The Broad Institute Genomics Platform"/>
            <consortium name="The Broad Institute Genome Sequencing Center for Infectious Disease"/>
            <person name="Wu L."/>
            <person name="Ma J."/>
        </authorList>
    </citation>
    <scope>NUCLEOTIDE SEQUENCE [LARGE SCALE GENOMIC DNA]</scope>
    <source>
        <strain evidence="2">CCM 8930</strain>
    </source>
</reference>
<dbReference type="EMBL" id="JBHSSE010000027">
    <property type="protein sequence ID" value="MFC6202672.1"/>
    <property type="molecule type" value="Genomic_DNA"/>
</dbReference>
<sequence length="94" mass="10792">MTTVKAYLDTHYDKLDFYTHAITNAHGQNHPEVFAVRDQYVKLRADAKANHRLDANFDELRRTTHNYAIPNDVCPVFEATYHMLAQADQLNASA</sequence>
<name>A0ABW1SN03_9LACO</name>
<proteinExistence type="predicted"/>
<comment type="caution">
    <text evidence="1">The sequence shown here is derived from an EMBL/GenBank/DDBJ whole genome shotgun (WGS) entry which is preliminary data.</text>
</comment>
<dbReference type="RefSeq" id="WP_137616782.1">
    <property type="nucleotide sequence ID" value="NZ_BJDI01000011.1"/>
</dbReference>